<dbReference type="SMART" id="SM00406">
    <property type="entry name" value="IGv"/>
    <property type="match status" value="1"/>
</dbReference>
<dbReference type="SMART" id="SM00409">
    <property type="entry name" value="IG"/>
    <property type="match status" value="1"/>
</dbReference>
<dbReference type="AlphaFoldDB" id="A0A811YKT6"/>
<feature type="domain" description="Ig-like" evidence="2">
    <location>
        <begin position="22"/>
        <end position="115"/>
    </location>
</feature>
<evidence type="ECO:0000313" key="4">
    <source>
        <dbReference type="Proteomes" id="UP000645828"/>
    </source>
</evidence>
<sequence>MNMKVPTQLLGLLLLWLSGASSEIQRTQSPTSLSVSPGDRVTITCQASQNSNSWLIWPVSILLIHMLYNQTSGVPGWFIGSGSGTDFTLRISRVEAEDAGVYYCQQTLQNPPTVVQPWTQISSLWVVQLCMDVDSLRKKQF</sequence>
<dbReference type="EMBL" id="CAJHUB010000677">
    <property type="protein sequence ID" value="CAD7676655.1"/>
    <property type="molecule type" value="Genomic_DNA"/>
</dbReference>
<dbReference type="InterPro" id="IPR013106">
    <property type="entry name" value="Ig_V-set"/>
</dbReference>
<feature type="signal peptide" evidence="1">
    <location>
        <begin position="1"/>
        <end position="22"/>
    </location>
</feature>
<name>A0A811YKT6_NYCPR</name>
<protein>
    <submittedName>
        <fullName evidence="3">(raccoon dog) hypothetical protein</fullName>
    </submittedName>
</protein>
<dbReference type="InterPro" id="IPR050150">
    <property type="entry name" value="IgV_Light_Chain"/>
</dbReference>
<dbReference type="SUPFAM" id="SSF48726">
    <property type="entry name" value="Immunoglobulin"/>
    <property type="match status" value="1"/>
</dbReference>
<evidence type="ECO:0000259" key="2">
    <source>
        <dbReference type="PROSITE" id="PS50835"/>
    </source>
</evidence>
<gene>
    <name evidence="3" type="ORF">NYPRO_LOCUS9450</name>
</gene>
<keyword evidence="1" id="KW-0732">Signal</keyword>
<dbReference type="InterPro" id="IPR013783">
    <property type="entry name" value="Ig-like_fold"/>
</dbReference>
<proteinExistence type="predicted"/>
<dbReference type="InterPro" id="IPR007110">
    <property type="entry name" value="Ig-like_dom"/>
</dbReference>
<dbReference type="InterPro" id="IPR036179">
    <property type="entry name" value="Ig-like_dom_sf"/>
</dbReference>
<keyword evidence="4" id="KW-1185">Reference proteome</keyword>
<evidence type="ECO:0000313" key="3">
    <source>
        <dbReference type="EMBL" id="CAD7676655.1"/>
    </source>
</evidence>
<accession>A0A811YKT6</accession>
<dbReference type="PANTHER" id="PTHR23267">
    <property type="entry name" value="IMMUNOGLOBULIN LIGHT CHAIN"/>
    <property type="match status" value="1"/>
</dbReference>
<dbReference type="PROSITE" id="PS50835">
    <property type="entry name" value="IG_LIKE"/>
    <property type="match status" value="1"/>
</dbReference>
<reference evidence="3" key="1">
    <citation type="submission" date="2020-12" db="EMBL/GenBank/DDBJ databases">
        <authorList>
            <consortium name="Molecular Ecology Group"/>
        </authorList>
    </citation>
    <scope>NUCLEOTIDE SEQUENCE</scope>
    <source>
        <strain evidence="3">TBG_1078</strain>
    </source>
</reference>
<dbReference type="Gene3D" id="2.60.40.10">
    <property type="entry name" value="Immunoglobulins"/>
    <property type="match status" value="1"/>
</dbReference>
<comment type="caution">
    <text evidence="3">The sequence shown here is derived from an EMBL/GenBank/DDBJ whole genome shotgun (WGS) entry which is preliminary data.</text>
</comment>
<feature type="chain" id="PRO_5032878211" evidence="1">
    <location>
        <begin position="23"/>
        <end position="141"/>
    </location>
</feature>
<evidence type="ECO:0000256" key="1">
    <source>
        <dbReference type="SAM" id="SignalP"/>
    </source>
</evidence>
<organism evidence="3 4">
    <name type="scientific">Nyctereutes procyonoides</name>
    <name type="common">Raccoon dog</name>
    <name type="synonym">Canis procyonoides</name>
    <dbReference type="NCBI Taxonomy" id="34880"/>
    <lineage>
        <taxon>Eukaryota</taxon>
        <taxon>Metazoa</taxon>
        <taxon>Chordata</taxon>
        <taxon>Craniata</taxon>
        <taxon>Vertebrata</taxon>
        <taxon>Euteleostomi</taxon>
        <taxon>Mammalia</taxon>
        <taxon>Eutheria</taxon>
        <taxon>Laurasiatheria</taxon>
        <taxon>Carnivora</taxon>
        <taxon>Caniformia</taxon>
        <taxon>Canidae</taxon>
        <taxon>Nyctereutes</taxon>
    </lineage>
</organism>
<dbReference type="InterPro" id="IPR003599">
    <property type="entry name" value="Ig_sub"/>
</dbReference>
<dbReference type="Proteomes" id="UP000645828">
    <property type="component" value="Unassembled WGS sequence"/>
</dbReference>
<dbReference type="Pfam" id="PF07686">
    <property type="entry name" value="V-set"/>
    <property type="match status" value="1"/>
</dbReference>